<name>A0A1X7DG86_9BACT</name>
<dbReference type="STRING" id="1519643.SAMN06295933_1864"/>
<keyword evidence="1" id="KW-0175">Coiled coil</keyword>
<organism evidence="3 4">
    <name type="scientific">Desulfovibrio gilichinskyi</name>
    <dbReference type="NCBI Taxonomy" id="1519643"/>
    <lineage>
        <taxon>Bacteria</taxon>
        <taxon>Pseudomonadati</taxon>
        <taxon>Thermodesulfobacteriota</taxon>
        <taxon>Desulfovibrionia</taxon>
        <taxon>Desulfovibrionales</taxon>
        <taxon>Desulfovibrionaceae</taxon>
        <taxon>Desulfovibrio</taxon>
    </lineage>
</organism>
<reference evidence="4" key="1">
    <citation type="submission" date="2017-04" db="EMBL/GenBank/DDBJ databases">
        <authorList>
            <person name="Varghese N."/>
            <person name="Submissions S."/>
        </authorList>
    </citation>
    <scope>NUCLEOTIDE SEQUENCE [LARGE SCALE GENOMIC DNA]</scope>
    <source>
        <strain evidence="4">K3S</strain>
    </source>
</reference>
<dbReference type="AlphaFoldDB" id="A0A1X7DG86"/>
<dbReference type="RefSeq" id="WP_085101526.1">
    <property type="nucleotide sequence ID" value="NZ_FWZU01000003.1"/>
</dbReference>
<dbReference type="Proteomes" id="UP000192906">
    <property type="component" value="Unassembled WGS sequence"/>
</dbReference>
<proteinExistence type="predicted"/>
<accession>A0A1X7DG86</accession>
<evidence type="ECO:0000256" key="2">
    <source>
        <dbReference type="SAM" id="Phobius"/>
    </source>
</evidence>
<gene>
    <name evidence="3" type="ORF">SAMN06295933_1864</name>
</gene>
<sequence>MGNTKYNVLFMRDDDTVKRYRLSPFWLGVFFWFIVILVTCAGVGAWSGYKFWNQNAELRQDKHELQKNLNEASVQLERLENVNKILDSYDPTEVQSLLTSVPVEEKKVESSPHIDLRKLLFYKDLMRSGIENVKLSLSGGSLALSFDLNNLQTASSLSGDARVELIGNNGSEVFIKANPDDMSFHIQRFKVVRTRFAVPAKMALKDIYGLRLMITTTNNELIFSEVYPLSRIFN</sequence>
<protein>
    <submittedName>
        <fullName evidence="3">Uncharacterized protein</fullName>
    </submittedName>
</protein>
<evidence type="ECO:0000313" key="4">
    <source>
        <dbReference type="Proteomes" id="UP000192906"/>
    </source>
</evidence>
<keyword evidence="2" id="KW-0812">Transmembrane</keyword>
<keyword evidence="4" id="KW-1185">Reference proteome</keyword>
<feature type="coiled-coil region" evidence="1">
    <location>
        <begin position="55"/>
        <end position="82"/>
    </location>
</feature>
<evidence type="ECO:0000313" key="3">
    <source>
        <dbReference type="EMBL" id="SMF15078.1"/>
    </source>
</evidence>
<dbReference type="EMBL" id="FWZU01000003">
    <property type="protein sequence ID" value="SMF15078.1"/>
    <property type="molecule type" value="Genomic_DNA"/>
</dbReference>
<evidence type="ECO:0000256" key="1">
    <source>
        <dbReference type="SAM" id="Coils"/>
    </source>
</evidence>
<dbReference type="OrthoDB" id="5456782at2"/>
<keyword evidence="2" id="KW-0472">Membrane</keyword>
<keyword evidence="2" id="KW-1133">Transmembrane helix</keyword>
<feature type="transmembrane region" description="Helical" evidence="2">
    <location>
        <begin position="25"/>
        <end position="49"/>
    </location>
</feature>